<evidence type="ECO:0000313" key="3">
    <source>
        <dbReference type="Proteomes" id="UP001189429"/>
    </source>
</evidence>
<dbReference type="Proteomes" id="UP001189429">
    <property type="component" value="Unassembled WGS sequence"/>
</dbReference>
<feature type="region of interest" description="Disordered" evidence="1">
    <location>
        <begin position="1"/>
        <end position="57"/>
    </location>
</feature>
<keyword evidence="3" id="KW-1185">Reference proteome</keyword>
<evidence type="ECO:0000313" key="2">
    <source>
        <dbReference type="EMBL" id="CAK0793673.1"/>
    </source>
</evidence>
<evidence type="ECO:0000256" key="1">
    <source>
        <dbReference type="SAM" id="MobiDB-lite"/>
    </source>
</evidence>
<dbReference type="EMBL" id="CAUYUJ010001013">
    <property type="protein sequence ID" value="CAK0793673.1"/>
    <property type="molecule type" value="Genomic_DNA"/>
</dbReference>
<organism evidence="2 3">
    <name type="scientific">Prorocentrum cordatum</name>
    <dbReference type="NCBI Taxonomy" id="2364126"/>
    <lineage>
        <taxon>Eukaryota</taxon>
        <taxon>Sar</taxon>
        <taxon>Alveolata</taxon>
        <taxon>Dinophyceae</taxon>
        <taxon>Prorocentrales</taxon>
        <taxon>Prorocentraceae</taxon>
        <taxon>Prorocentrum</taxon>
    </lineage>
</organism>
<feature type="non-terminal residue" evidence="2">
    <location>
        <position position="1"/>
    </location>
</feature>
<accession>A0ABN9PKW2</accession>
<reference evidence="2" key="1">
    <citation type="submission" date="2023-10" db="EMBL/GenBank/DDBJ databases">
        <authorList>
            <person name="Chen Y."/>
            <person name="Shah S."/>
            <person name="Dougan E. K."/>
            <person name="Thang M."/>
            <person name="Chan C."/>
        </authorList>
    </citation>
    <scope>NUCLEOTIDE SEQUENCE [LARGE SCALE GENOMIC DNA]</scope>
</reference>
<gene>
    <name evidence="2" type="ORF">PCOR1329_LOCUS3897</name>
</gene>
<protein>
    <submittedName>
        <fullName evidence="2">Uncharacterized protein</fullName>
    </submittedName>
</protein>
<comment type="caution">
    <text evidence="2">The sequence shown here is derived from an EMBL/GenBank/DDBJ whole genome shotgun (WGS) entry which is preliminary data.</text>
</comment>
<sequence length="111" mass="11749">RAHRSMRPAGRSVRARRHQQPWRGAARSSADDLTASIAAPRPPQDGSRRAPAAASSQGAACWPKLTLAATKQQAGAALQRRPPAADAGARLWQAWGWPPMPALEPTSAQAS</sequence>
<feature type="non-terminal residue" evidence="2">
    <location>
        <position position="111"/>
    </location>
</feature>
<name>A0ABN9PKW2_9DINO</name>
<proteinExistence type="predicted"/>